<accession>G8TYN9</accession>
<proteinExistence type="predicted"/>
<dbReference type="KEGG" id="sap:Sulac_0446"/>
<protein>
    <submittedName>
        <fullName evidence="1">Uncharacterized protein</fullName>
    </submittedName>
</protein>
<keyword evidence="2" id="KW-1185">Reference proteome</keyword>
<name>G8TYN9_SULAD</name>
<dbReference type="EMBL" id="CP003179">
    <property type="protein sequence ID" value="AEW04004.1"/>
    <property type="molecule type" value="Genomic_DNA"/>
</dbReference>
<dbReference type="Gene3D" id="3.30.450.20">
    <property type="entry name" value="PAS domain"/>
    <property type="match status" value="1"/>
</dbReference>
<reference evidence="2" key="1">
    <citation type="submission" date="2011-12" db="EMBL/GenBank/DDBJ databases">
        <title>The complete genome of chromosome of Sulfobacillus acidophilus DSM 10332.</title>
        <authorList>
            <person name="Lucas S."/>
            <person name="Han J."/>
            <person name="Lapidus A."/>
            <person name="Bruce D."/>
            <person name="Goodwin L."/>
            <person name="Pitluck S."/>
            <person name="Peters L."/>
            <person name="Kyrpides N."/>
            <person name="Mavromatis K."/>
            <person name="Ivanova N."/>
            <person name="Mikhailova N."/>
            <person name="Chertkov O."/>
            <person name="Saunders E."/>
            <person name="Detter J.C."/>
            <person name="Tapia R."/>
            <person name="Han C."/>
            <person name="Land M."/>
            <person name="Hauser L."/>
            <person name="Markowitz V."/>
            <person name="Cheng J.-F."/>
            <person name="Hugenholtz P."/>
            <person name="Woyke T."/>
            <person name="Wu D."/>
            <person name="Pukall R."/>
            <person name="Gehrich-Schroeter G."/>
            <person name="Schneider S."/>
            <person name="Klenk H.-P."/>
            <person name="Eisen J.A."/>
        </authorList>
    </citation>
    <scope>NUCLEOTIDE SEQUENCE [LARGE SCALE GENOMIC DNA]</scope>
    <source>
        <strain evidence="2">ATCC 700253 / DSM 10332 / NAL</strain>
    </source>
</reference>
<reference evidence="1 2" key="2">
    <citation type="journal article" date="2012" name="Stand. Genomic Sci.">
        <title>Complete genome sequence of the moderately thermophilic mineral-sulfide-oxidizing firmicute Sulfobacillus acidophilus type strain (NAL(T)).</title>
        <authorList>
            <person name="Anderson I."/>
            <person name="Chertkov O."/>
            <person name="Chen A."/>
            <person name="Saunders E."/>
            <person name="Lapidus A."/>
            <person name="Nolan M."/>
            <person name="Lucas S."/>
            <person name="Hammon N."/>
            <person name="Deshpande S."/>
            <person name="Cheng J.F."/>
            <person name="Han C."/>
            <person name="Tapia R."/>
            <person name="Goodwin L.A."/>
            <person name="Pitluck S."/>
            <person name="Liolios K."/>
            <person name="Pagani I."/>
            <person name="Ivanova N."/>
            <person name="Mikhailova N."/>
            <person name="Pati A."/>
            <person name="Palaniappan K."/>
            <person name="Land M."/>
            <person name="Pan C."/>
            <person name="Rohde M."/>
            <person name="Pukall R."/>
            <person name="Goker M."/>
            <person name="Detter J.C."/>
            <person name="Woyke T."/>
            <person name="Bristow J."/>
            <person name="Eisen J.A."/>
            <person name="Markowitz V."/>
            <person name="Hugenholtz P."/>
            <person name="Kyrpides N.C."/>
            <person name="Klenk H.P."/>
            <person name="Mavromatis K."/>
        </authorList>
    </citation>
    <scope>NUCLEOTIDE SEQUENCE [LARGE SCALE GENOMIC DNA]</scope>
    <source>
        <strain evidence="2">ATCC 700253 / DSM 10332 / NAL</strain>
    </source>
</reference>
<dbReference type="Proteomes" id="UP000005439">
    <property type="component" value="Chromosome"/>
</dbReference>
<dbReference type="AlphaFoldDB" id="G8TYN9"/>
<organism evidence="1 2">
    <name type="scientific">Sulfobacillus acidophilus (strain ATCC 700253 / DSM 10332 / NAL)</name>
    <dbReference type="NCBI Taxonomy" id="679936"/>
    <lineage>
        <taxon>Bacteria</taxon>
        <taxon>Bacillati</taxon>
        <taxon>Bacillota</taxon>
        <taxon>Clostridia</taxon>
        <taxon>Eubacteriales</taxon>
        <taxon>Clostridiales Family XVII. Incertae Sedis</taxon>
        <taxon>Sulfobacillus</taxon>
    </lineage>
</organism>
<dbReference type="PATRIC" id="fig|679936.5.peg.459"/>
<gene>
    <name evidence="1" type="ordered locus">Sulac_0446</name>
</gene>
<dbReference type="HOGENOM" id="CLU_1160619_0_0_9"/>
<sequence>MVNRPYEELAQYLFPHMRDYLKGSAVPLALMGKADRGERELRLPNGRDVLFKFSVMRDSERVSAVVVTFMDVTPLKQAEARASHQQQELDMAFALTLPNSKIEAKLKSSPEYQDIYNVETGQAVVTGVIPDGTYRHVINGLRIMAELKAVGAFDLVGIDKDTMVQAFIFHDISKAQPDLRVGETFVPRKTFEPSHLHAERMVVQQIRCHIDLIVGMNDRHRLDGLHHLDQRCRIRVEVI</sequence>
<evidence type="ECO:0000313" key="1">
    <source>
        <dbReference type="EMBL" id="AEW04004.1"/>
    </source>
</evidence>
<evidence type="ECO:0000313" key="2">
    <source>
        <dbReference type="Proteomes" id="UP000005439"/>
    </source>
</evidence>